<evidence type="ECO:0000313" key="4">
    <source>
        <dbReference type="Proteomes" id="UP001256711"/>
    </source>
</evidence>
<keyword evidence="1" id="KW-0472">Membrane</keyword>
<dbReference type="RefSeq" id="WP_303220762.1">
    <property type="nucleotide sequence ID" value="NZ_CAUGVL010000176.1"/>
</dbReference>
<dbReference type="InterPro" id="IPR012867">
    <property type="entry name" value="DUF1648"/>
</dbReference>
<comment type="caution">
    <text evidence="3">The sequence shown here is derived from an EMBL/GenBank/DDBJ whole genome shotgun (WGS) entry which is preliminary data.</text>
</comment>
<name>A0AAW8TWG4_9ENTE</name>
<gene>
    <name evidence="3" type="ORF">P7H43_07670</name>
</gene>
<reference evidence="3" key="1">
    <citation type="submission" date="2023-03" db="EMBL/GenBank/DDBJ databases">
        <authorList>
            <person name="Shen W."/>
            <person name="Cai J."/>
        </authorList>
    </citation>
    <scope>NUCLEOTIDE SEQUENCE</scope>
    <source>
        <strain evidence="3">B226-2</strain>
    </source>
</reference>
<evidence type="ECO:0000313" key="3">
    <source>
        <dbReference type="EMBL" id="MDT2810358.1"/>
    </source>
</evidence>
<keyword evidence="1" id="KW-1133">Transmembrane helix</keyword>
<evidence type="ECO:0000259" key="2">
    <source>
        <dbReference type="Pfam" id="PF07853"/>
    </source>
</evidence>
<evidence type="ECO:0000256" key="1">
    <source>
        <dbReference type="SAM" id="Phobius"/>
    </source>
</evidence>
<sequence length="99" mass="11147">MKFLQRLNPKQAYLVLLVISLLLAVLFLGVLPANVPMQWGMDGDVNYTFPKQVAVLLLPALSVYWTFRGWRRPDLANLGWGLSCLVGISGIFTFISVMY</sequence>
<feature type="domain" description="DUF1648" evidence="2">
    <location>
        <begin position="15"/>
        <end position="62"/>
    </location>
</feature>
<dbReference type="AlphaFoldDB" id="A0AAW8TWG4"/>
<feature type="transmembrane region" description="Helical" evidence="1">
    <location>
        <begin position="79"/>
        <end position="98"/>
    </location>
</feature>
<proteinExistence type="predicted"/>
<feature type="transmembrane region" description="Helical" evidence="1">
    <location>
        <begin position="47"/>
        <end position="67"/>
    </location>
</feature>
<dbReference type="Pfam" id="PF07853">
    <property type="entry name" value="DUF1648"/>
    <property type="match status" value="1"/>
</dbReference>
<feature type="transmembrane region" description="Helical" evidence="1">
    <location>
        <begin position="12"/>
        <end position="35"/>
    </location>
</feature>
<organism evidence="3 4">
    <name type="scientific">Enterococcus asini</name>
    <dbReference type="NCBI Taxonomy" id="57732"/>
    <lineage>
        <taxon>Bacteria</taxon>
        <taxon>Bacillati</taxon>
        <taxon>Bacillota</taxon>
        <taxon>Bacilli</taxon>
        <taxon>Lactobacillales</taxon>
        <taxon>Enterococcaceae</taxon>
        <taxon>Enterococcus</taxon>
    </lineage>
</organism>
<accession>A0AAW8TWG4</accession>
<dbReference type="Proteomes" id="UP001256711">
    <property type="component" value="Unassembled WGS sequence"/>
</dbReference>
<keyword evidence="1" id="KW-0812">Transmembrane</keyword>
<dbReference type="EMBL" id="JARQBJ010000003">
    <property type="protein sequence ID" value="MDT2810358.1"/>
    <property type="molecule type" value="Genomic_DNA"/>
</dbReference>
<protein>
    <submittedName>
        <fullName evidence="3">DUF1648 domain-containing protein</fullName>
    </submittedName>
</protein>